<feature type="active site" description="Proton acceptor" evidence="4">
    <location>
        <position position="31"/>
    </location>
</feature>
<dbReference type="Gene3D" id="2.60.120.200">
    <property type="match status" value="1"/>
</dbReference>
<keyword evidence="3 6" id="KW-0326">Glycosidase</keyword>
<dbReference type="RefSeq" id="WP_066401721.1">
    <property type="nucleotide sequence ID" value="NZ_CP011390.1"/>
</dbReference>
<dbReference type="PANTHER" id="PTHR42812:SF5">
    <property type="entry name" value="ENDO-ARABINASE"/>
    <property type="match status" value="1"/>
</dbReference>
<dbReference type="InterPro" id="IPR013320">
    <property type="entry name" value="ConA-like_dom_sf"/>
</dbReference>
<keyword evidence="9" id="KW-1185">Reference proteome</keyword>
<dbReference type="KEGG" id="fla:SY85_02875"/>
<dbReference type="GO" id="GO:0004553">
    <property type="term" value="F:hydrolase activity, hydrolyzing O-glycosyl compounds"/>
    <property type="evidence" value="ECO:0007669"/>
    <property type="project" value="InterPro"/>
</dbReference>
<dbReference type="EMBL" id="CP011390">
    <property type="protein sequence ID" value="ANE49604.1"/>
    <property type="molecule type" value="Genomic_DNA"/>
</dbReference>
<feature type="domain" description="Beta-xylosidase C-terminal Concanavalin A-like" evidence="7">
    <location>
        <begin position="319"/>
        <end position="465"/>
    </location>
</feature>
<dbReference type="PATRIC" id="fig|1492898.3.peg.630"/>
<dbReference type="PANTHER" id="PTHR42812">
    <property type="entry name" value="BETA-XYLOSIDASE"/>
    <property type="match status" value="1"/>
</dbReference>
<feature type="site" description="Important for catalytic activity, responsible for pKa modulation of the active site Glu and correct orientation of both the proton donor and substrate" evidence="5">
    <location>
        <position position="137"/>
    </location>
</feature>
<dbReference type="OrthoDB" id="9801455at2"/>
<dbReference type="Proteomes" id="UP000077177">
    <property type="component" value="Chromosome"/>
</dbReference>
<reference evidence="8 9" key="2">
    <citation type="journal article" date="2016" name="Int. J. Syst. Evol. Microbiol.">
        <title>Flavisolibacter tropicus sp. nov., isolated from tropical soil.</title>
        <authorList>
            <person name="Lee J.J."/>
            <person name="Kang M.S."/>
            <person name="Kim G.S."/>
            <person name="Lee C.S."/>
            <person name="Lim S."/>
            <person name="Lee J."/>
            <person name="Roh S.H."/>
            <person name="Kang H."/>
            <person name="Ha J.M."/>
            <person name="Bae S."/>
            <person name="Jung H.Y."/>
            <person name="Kim M.K."/>
        </authorList>
    </citation>
    <scope>NUCLEOTIDE SEQUENCE [LARGE SCALE GENOMIC DNA]</scope>
    <source>
        <strain evidence="8 9">LCS9</strain>
    </source>
</reference>
<proteinExistence type="inferred from homology"/>
<reference evidence="9" key="1">
    <citation type="submission" date="2015-01" db="EMBL/GenBank/DDBJ databases">
        <title>Flavisolibacter sp./LCS9/ whole genome sequencing.</title>
        <authorList>
            <person name="Kim M.K."/>
            <person name="Srinivasan S."/>
            <person name="Lee J.-J."/>
        </authorList>
    </citation>
    <scope>NUCLEOTIDE SEQUENCE [LARGE SCALE GENOMIC DNA]</scope>
    <source>
        <strain evidence="9">LCS9</strain>
    </source>
</reference>
<dbReference type="AlphaFoldDB" id="A0A172TRU9"/>
<keyword evidence="2 6" id="KW-0378">Hydrolase</keyword>
<evidence type="ECO:0000313" key="9">
    <source>
        <dbReference type="Proteomes" id="UP000077177"/>
    </source>
</evidence>
<evidence type="ECO:0000256" key="4">
    <source>
        <dbReference type="PIRSR" id="PIRSR606710-1"/>
    </source>
</evidence>
<dbReference type="InterPro" id="IPR051795">
    <property type="entry name" value="Glycosyl_Hydrlase_43"/>
</dbReference>
<evidence type="ECO:0000256" key="1">
    <source>
        <dbReference type="ARBA" id="ARBA00009865"/>
    </source>
</evidence>
<dbReference type="InterPro" id="IPR041542">
    <property type="entry name" value="GH43_C2"/>
</dbReference>
<comment type="similarity">
    <text evidence="1 6">Belongs to the glycosyl hydrolase 43 family.</text>
</comment>
<evidence type="ECO:0000259" key="7">
    <source>
        <dbReference type="Pfam" id="PF17851"/>
    </source>
</evidence>
<dbReference type="SUPFAM" id="SSF49899">
    <property type="entry name" value="Concanavalin A-like lectins/glucanases"/>
    <property type="match status" value="1"/>
</dbReference>
<dbReference type="Pfam" id="PF04616">
    <property type="entry name" value="Glyco_hydro_43"/>
    <property type="match status" value="1"/>
</dbReference>
<evidence type="ECO:0000256" key="3">
    <source>
        <dbReference type="ARBA" id="ARBA00023295"/>
    </source>
</evidence>
<dbReference type="Gene3D" id="2.115.10.20">
    <property type="entry name" value="Glycosyl hydrolase domain, family 43"/>
    <property type="match status" value="1"/>
</dbReference>
<dbReference type="CDD" id="cd08999">
    <property type="entry name" value="GH43_ABN-like"/>
    <property type="match status" value="1"/>
</dbReference>
<dbReference type="InterPro" id="IPR006710">
    <property type="entry name" value="Glyco_hydro_43"/>
</dbReference>
<evidence type="ECO:0000256" key="6">
    <source>
        <dbReference type="RuleBase" id="RU361187"/>
    </source>
</evidence>
<organism evidence="8 9">
    <name type="scientific">Flavisolibacter tropicus</name>
    <dbReference type="NCBI Taxonomy" id="1492898"/>
    <lineage>
        <taxon>Bacteria</taxon>
        <taxon>Pseudomonadati</taxon>
        <taxon>Bacteroidota</taxon>
        <taxon>Chitinophagia</taxon>
        <taxon>Chitinophagales</taxon>
        <taxon>Chitinophagaceae</taxon>
        <taxon>Flavisolibacter</taxon>
    </lineage>
</organism>
<dbReference type="Pfam" id="PF17851">
    <property type="entry name" value="GH43_C2"/>
    <property type="match status" value="1"/>
</dbReference>
<dbReference type="GO" id="GO:0005975">
    <property type="term" value="P:carbohydrate metabolic process"/>
    <property type="evidence" value="ECO:0007669"/>
    <property type="project" value="InterPro"/>
</dbReference>
<feature type="active site" description="Proton donor" evidence="4">
    <location>
        <position position="197"/>
    </location>
</feature>
<evidence type="ECO:0000313" key="8">
    <source>
        <dbReference type="EMBL" id="ANE49604.1"/>
    </source>
</evidence>
<dbReference type="SUPFAM" id="SSF75005">
    <property type="entry name" value="Arabinanase/levansucrase/invertase"/>
    <property type="match status" value="1"/>
</dbReference>
<sequence>MKQLINTLFLIMLFPICSWSQQLVLRGDYPDPSVVKIGDTYWATATTSNWAPAFPILKSKDLINWQVVSNVFTNLPQWADYYFWAPEISYDNNKVYIYYSAHKKGGNLCIGVASADQPEGPYTDLGPIMCQEVGSIDAFPMRDNDGKLYLVWKEDGNSVKKPTSIWAMEMKEDRTGLIGEKKELFHNSVPWEGNLVEGVSMIRHGDYIYAFYAANGCCGGACTYATGIARSKSLLGPWEKYSGNPILVGGGEWICPGHGTPVAKEGKHYFLFHAYNKASSVYTGRQGLLIEYTITPDSWIKFVKPSEPKPNAPLYKSSYDFINEKMATHWQWSVFEKPQFTFKGSALYLSASPSYPGSFIGHKTISGNYTATTTVSVQKASAATGIGLIGDEKNVISLYYDKGKLLIVQIKGGKKSTLISRSLSNTQSLTMGVQVREGKNITFLYSPSGKDLKKLNLTPINGSYLPPWDRAVRVGLFAKGDSTRVGVFDNFELKNK</sequence>
<dbReference type="InterPro" id="IPR023296">
    <property type="entry name" value="Glyco_hydro_beta-prop_sf"/>
</dbReference>
<protein>
    <submittedName>
        <fullName evidence="8">Glycoside hydrolase</fullName>
    </submittedName>
</protein>
<name>A0A172TRU9_9BACT</name>
<evidence type="ECO:0000256" key="2">
    <source>
        <dbReference type="ARBA" id="ARBA00022801"/>
    </source>
</evidence>
<gene>
    <name evidence="8" type="ORF">SY85_02875</name>
</gene>
<accession>A0A172TRU9</accession>
<dbReference type="STRING" id="1492898.SY85_02875"/>
<evidence type="ECO:0000256" key="5">
    <source>
        <dbReference type="PIRSR" id="PIRSR606710-2"/>
    </source>
</evidence>